<evidence type="ECO:0000256" key="3">
    <source>
        <dbReference type="ARBA" id="ARBA00023006"/>
    </source>
</evidence>
<dbReference type="SUPFAM" id="SSF50978">
    <property type="entry name" value="WD40 repeat-like"/>
    <property type="match status" value="1"/>
</dbReference>
<dbReference type="Pfam" id="PF21032">
    <property type="entry name" value="PROPPIN"/>
    <property type="match status" value="1"/>
</dbReference>
<accession>A0A6J1WDM2</accession>
<dbReference type="InterPro" id="IPR015943">
    <property type="entry name" value="WD40/YVTN_repeat-like_dom_sf"/>
</dbReference>
<evidence type="ECO:0000313" key="7">
    <source>
        <dbReference type="RefSeq" id="XP_026751664.1"/>
    </source>
</evidence>
<comment type="similarity">
    <text evidence="4">Belongs to the WD repeat PROPPIN family.</text>
</comment>
<dbReference type="Proteomes" id="UP001652740">
    <property type="component" value="Unplaced"/>
</dbReference>
<dbReference type="OrthoDB" id="1667587at2759"/>
<dbReference type="InParanoid" id="A0A6J1WDM2"/>
<name>A0A6J1WDM2_GALME</name>
<keyword evidence="5" id="KW-0732">Signal</keyword>
<keyword evidence="3" id="KW-0072">Autophagy</keyword>
<keyword evidence="1" id="KW-0853">WD repeat</keyword>
<evidence type="ECO:0000313" key="6">
    <source>
        <dbReference type="Proteomes" id="UP001652740"/>
    </source>
</evidence>
<dbReference type="SMART" id="SM00320">
    <property type="entry name" value="WD40"/>
    <property type="match status" value="2"/>
</dbReference>
<dbReference type="Gene3D" id="2.130.10.10">
    <property type="entry name" value="YVTN repeat-like/Quinoprotein amine dehydrogenase"/>
    <property type="match status" value="1"/>
</dbReference>
<evidence type="ECO:0000256" key="4">
    <source>
        <dbReference type="ARBA" id="ARBA00025740"/>
    </source>
</evidence>
<dbReference type="InterPro" id="IPR036322">
    <property type="entry name" value="WD40_repeat_dom_sf"/>
</dbReference>
<dbReference type="GO" id="GO:0005737">
    <property type="term" value="C:cytoplasm"/>
    <property type="evidence" value="ECO:0007669"/>
    <property type="project" value="UniProtKB-ARBA"/>
</dbReference>
<dbReference type="RefSeq" id="XP_026751664.1">
    <property type="nucleotide sequence ID" value="XM_026895863.2"/>
</dbReference>
<keyword evidence="6" id="KW-1185">Reference proteome</keyword>
<dbReference type="GO" id="GO:0006914">
    <property type="term" value="P:autophagy"/>
    <property type="evidence" value="ECO:0007669"/>
    <property type="project" value="UniProtKB-KW"/>
</dbReference>
<protein>
    <submittedName>
        <fullName evidence="7">WD repeat domain phosphoinositide-interacting protein 4-like isoform X1</fullName>
    </submittedName>
</protein>
<dbReference type="GeneID" id="113512089"/>
<dbReference type="KEGG" id="gmw:113512089"/>
<organism evidence="6 7">
    <name type="scientific">Galleria mellonella</name>
    <name type="common">Greater wax moth</name>
    <dbReference type="NCBI Taxonomy" id="7137"/>
    <lineage>
        <taxon>Eukaryota</taxon>
        <taxon>Metazoa</taxon>
        <taxon>Ecdysozoa</taxon>
        <taxon>Arthropoda</taxon>
        <taxon>Hexapoda</taxon>
        <taxon>Insecta</taxon>
        <taxon>Pterygota</taxon>
        <taxon>Neoptera</taxon>
        <taxon>Endopterygota</taxon>
        <taxon>Lepidoptera</taxon>
        <taxon>Glossata</taxon>
        <taxon>Ditrysia</taxon>
        <taxon>Pyraloidea</taxon>
        <taxon>Pyralidae</taxon>
        <taxon>Galleriinae</taxon>
        <taxon>Galleria</taxon>
    </lineage>
</organism>
<feature type="signal peptide" evidence="5">
    <location>
        <begin position="1"/>
        <end position="24"/>
    </location>
</feature>
<evidence type="ECO:0000256" key="2">
    <source>
        <dbReference type="ARBA" id="ARBA00022737"/>
    </source>
</evidence>
<sequence>MSSGERTAWSARVVISSLLCTTHSAPRCTVRHSTATRVVYIFSSAPTRSFLTSCYCSGCFTCCLRSGLRVYNVEPLVEKAHYSKDELGEVLLCEMVFRTNWLLVVKARRPCNLLLLDDQQRVFKAEVLFKSPIRALRARKDKVAVVLSSSIQVLSVPSLQRMALLRTPSTVRPLCSLASDNNASQLLAAPAHRKGSVQLLDVSRAVKGAQSSSPAVVGCHQTNLVCLSLSANGTKLATASARGTIIRLWDTASKRMLHELRRGSDYADVYCINFNPSASLVSCVSDKGTVHVWTARGAYAHVAAAAAAPGSAVHAPHARALCAFVDDNNAVVICEDGTFHKFTFSAEGNCHRSDFEYFLQVGEDDEFLQ</sequence>
<evidence type="ECO:0000256" key="5">
    <source>
        <dbReference type="SAM" id="SignalP"/>
    </source>
</evidence>
<dbReference type="InterPro" id="IPR048720">
    <property type="entry name" value="PROPPIN"/>
</dbReference>
<keyword evidence="2" id="KW-0677">Repeat</keyword>
<gene>
    <name evidence="7" type="primary">LOC113512089</name>
</gene>
<dbReference type="AlphaFoldDB" id="A0A6J1WDM2"/>
<dbReference type="PANTHER" id="PTHR11227">
    <property type="entry name" value="WD-REPEAT PROTEIN INTERACTING WITH PHOSPHOINOSIDES WIPI -RELATED"/>
    <property type="match status" value="1"/>
</dbReference>
<reference evidence="7" key="1">
    <citation type="submission" date="2025-08" db="UniProtKB">
        <authorList>
            <consortium name="RefSeq"/>
        </authorList>
    </citation>
    <scope>IDENTIFICATION</scope>
    <source>
        <tissue evidence="7">Whole larvae</tissue>
    </source>
</reference>
<feature type="chain" id="PRO_5026853668" evidence="5">
    <location>
        <begin position="25"/>
        <end position="369"/>
    </location>
</feature>
<dbReference type="InterPro" id="IPR001680">
    <property type="entry name" value="WD40_rpt"/>
</dbReference>
<proteinExistence type="inferred from homology"/>
<evidence type="ECO:0000256" key="1">
    <source>
        <dbReference type="ARBA" id="ARBA00022574"/>
    </source>
</evidence>